<dbReference type="EMBL" id="KV454431">
    <property type="protein sequence ID" value="ODQ79996.1"/>
    <property type="molecule type" value="Genomic_DNA"/>
</dbReference>
<dbReference type="GO" id="GO:0005737">
    <property type="term" value="C:cytoplasm"/>
    <property type="evidence" value="ECO:0007669"/>
    <property type="project" value="TreeGrafter"/>
</dbReference>
<gene>
    <name evidence="3" type="ORF">BABINDRAFT_161644</name>
</gene>
<dbReference type="PANTHER" id="PTHR23138">
    <property type="entry name" value="RAN BINDING PROTEIN"/>
    <property type="match status" value="1"/>
</dbReference>
<feature type="compositionally biased region" description="Basic and acidic residues" evidence="1">
    <location>
        <begin position="133"/>
        <end position="153"/>
    </location>
</feature>
<dbReference type="Proteomes" id="UP000094336">
    <property type="component" value="Unassembled WGS sequence"/>
</dbReference>
<dbReference type="InterPro" id="IPR045255">
    <property type="entry name" value="RanBP1-like"/>
</dbReference>
<dbReference type="STRING" id="984486.A0A1E3QQM3"/>
<protein>
    <recommendedName>
        <fullName evidence="2">RanBD1 domain-containing protein</fullName>
    </recommendedName>
</protein>
<evidence type="ECO:0000259" key="2">
    <source>
        <dbReference type="PROSITE" id="PS50196"/>
    </source>
</evidence>
<dbReference type="SUPFAM" id="SSF50729">
    <property type="entry name" value="PH domain-like"/>
    <property type="match status" value="1"/>
</dbReference>
<dbReference type="Pfam" id="PF00638">
    <property type="entry name" value="Ran_BP1"/>
    <property type="match status" value="1"/>
</dbReference>
<feature type="region of interest" description="Disordered" evidence="1">
    <location>
        <begin position="130"/>
        <end position="164"/>
    </location>
</feature>
<dbReference type="OrthoDB" id="2357150at2759"/>
<organism evidence="3 4">
    <name type="scientific">Babjeviella inositovora NRRL Y-12698</name>
    <dbReference type="NCBI Taxonomy" id="984486"/>
    <lineage>
        <taxon>Eukaryota</taxon>
        <taxon>Fungi</taxon>
        <taxon>Dikarya</taxon>
        <taxon>Ascomycota</taxon>
        <taxon>Saccharomycotina</taxon>
        <taxon>Pichiomycetes</taxon>
        <taxon>Serinales incertae sedis</taxon>
        <taxon>Babjeviella</taxon>
    </lineage>
</organism>
<name>A0A1E3QQM3_9ASCO</name>
<evidence type="ECO:0000313" key="3">
    <source>
        <dbReference type="EMBL" id="ODQ79996.1"/>
    </source>
</evidence>
<dbReference type="GO" id="GO:0006913">
    <property type="term" value="P:nucleocytoplasmic transport"/>
    <property type="evidence" value="ECO:0007669"/>
    <property type="project" value="InterPro"/>
</dbReference>
<dbReference type="PROSITE" id="PS50196">
    <property type="entry name" value="RANBD1"/>
    <property type="match status" value="1"/>
</dbReference>
<keyword evidence="4" id="KW-1185">Reference proteome</keyword>
<dbReference type="GO" id="GO:0005096">
    <property type="term" value="F:GTPase activator activity"/>
    <property type="evidence" value="ECO:0007669"/>
    <property type="project" value="TreeGrafter"/>
</dbReference>
<dbReference type="AlphaFoldDB" id="A0A1E3QQM3"/>
<dbReference type="Gene3D" id="2.30.29.30">
    <property type="entry name" value="Pleckstrin-homology domain (PH domain)/Phosphotyrosine-binding domain (PTB)"/>
    <property type="match status" value="1"/>
</dbReference>
<sequence>MMIPARLFFFEYKTVEQRKNIKSPSDSTQPEVFTLGLTVSYVTSRNPASHATRLAKSCILLNTTRWAKNYITSNLKFCTHKNSILSKPTATPCSPHTYLSTMSEEVKAASPTPEVATPPTSNVFSMFGAKKAPKADEAKEEDVKEESGAKKAEDDDEEAPESPDVHFEPLVKLEKVEIKTNEEDEEVTLKVRAKLFKFHSEAKEWKERGTGDVKFLKHKESGKTRLLMRRDKTLKICANHFISPDYELKPNVGSDRSWVYSVTADIAEGEPEAQTLAIRFGSKENADNFKAEFEKAQTANKA</sequence>
<feature type="domain" description="RanBD1" evidence="2">
    <location>
        <begin position="166"/>
        <end position="302"/>
    </location>
</feature>
<dbReference type="SMART" id="SM00160">
    <property type="entry name" value="RanBD"/>
    <property type="match status" value="1"/>
</dbReference>
<dbReference type="GeneID" id="30146782"/>
<accession>A0A1E3QQM3</accession>
<dbReference type="RefSeq" id="XP_018985324.1">
    <property type="nucleotide sequence ID" value="XM_019128929.1"/>
</dbReference>
<dbReference type="InterPro" id="IPR000156">
    <property type="entry name" value="Ran_bind_dom"/>
</dbReference>
<proteinExistence type="predicted"/>
<dbReference type="PANTHER" id="PTHR23138:SF87">
    <property type="entry name" value="E3 SUMO-PROTEIN LIGASE RANBP2"/>
    <property type="match status" value="1"/>
</dbReference>
<dbReference type="CDD" id="cd13179">
    <property type="entry name" value="RanBD_RanBP1"/>
    <property type="match status" value="1"/>
</dbReference>
<evidence type="ECO:0000256" key="1">
    <source>
        <dbReference type="SAM" id="MobiDB-lite"/>
    </source>
</evidence>
<dbReference type="InterPro" id="IPR045256">
    <property type="entry name" value="RanBP1_RanBD"/>
</dbReference>
<dbReference type="GO" id="GO:0005643">
    <property type="term" value="C:nuclear pore"/>
    <property type="evidence" value="ECO:0007669"/>
    <property type="project" value="TreeGrafter"/>
</dbReference>
<evidence type="ECO:0000313" key="4">
    <source>
        <dbReference type="Proteomes" id="UP000094336"/>
    </source>
</evidence>
<dbReference type="FunFam" id="2.30.29.30:FF:000312">
    <property type="entry name" value="Ran binding protein 1"/>
    <property type="match status" value="1"/>
</dbReference>
<reference evidence="4" key="1">
    <citation type="submission" date="2016-05" db="EMBL/GenBank/DDBJ databases">
        <title>Comparative genomics of biotechnologically important yeasts.</title>
        <authorList>
            <consortium name="DOE Joint Genome Institute"/>
            <person name="Riley R."/>
            <person name="Haridas S."/>
            <person name="Wolfe K.H."/>
            <person name="Lopes M.R."/>
            <person name="Hittinger C.T."/>
            <person name="Goker M."/>
            <person name="Salamov A."/>
            <person name="Wisecaver J."/>
            <person name="Long T.M."/>
            <person name="Aerts A.L."/>
            <person name="Barry K."/>
            <person name="Choi C."/>
            <person name="Clum A."/>
            <person name="Coughlan A.Y."/>
            <person name="Deshpande S."/>
            <person name="Douglass A.P."/>
            <person name="Hanson S.J."/>
            <person name="Klenk H.-P."/>
            <person name="Labutti K."/>
            <person name="Lapidus A."/>
            <person name="Lindquist E."/>
            <person name="Lipzen A."/>
            <person name="Meier-Kolthoff J.P."/>
            <person name="Ohm R.A."/>
            <person name="Otillar R.P."/>
            <person name="Pangilinan J."/>
            <person name="Peng Y."/>
            <person name="Rokas A."/>
            <person name="Rosa C.A."/>
            <person name="Scheuner C."/>
            <person name="Sibirny A.A."/>
            <person name="Slot J.C."/>
            <person name="Stielow J.B."/>
            <person name="Sun H."/>
            <person name="Kurtzman C.P."/>
            <person name="Blackwell M."/>
            <person name="Grigoriev I.V."/>
            <person name="Jeffries T.W."/>
        </authorList>
    </citation>
    <scope>NUCLEOTIDE SEQUENCE [LARGE SCALE GENOMIC DNA]</scope>
    <source>
        <strain evidence="4">NRRL Y-12698</strain>
    </source>
</reference>
<dbReference type="InterPro" id="IPR011993">
    <property type="entry name" value="PH-like_dom_sf"/>
</dbReference>